<keyword evidence="2" id="KW-0472">Membrane</keyword>
<gene>
    <name evidence="5" type="ORF">ACFQJ9_14490</name>
</gene>
<reference evidence="5 6" key="1">
    <citation type="journal article" date="2019" name="Int. J. Syst. Evol. Microbiol.">
        <title>The Global Catalogue of Microorganisms (GCM) 10K type strain sequencing project: providing services to taxonomists for standard genome sequencing and annotation.</title>
        <authorList>
            <consortium name="The Broad Institute Genomics Platform"/>
            <consortium name="The Broad Institute Genome Sequencing Center for Infectious Disease"/>
            <person name="Wu L."/>
            <person name="Ma J."/>
        </authorList>
    </citation>
    <scope>NUCLEOTIDE SEQUENCE [LARGE SCALE GENOMIC DNA]</scope>
    <source>
        <strain evidence="5 6">XZGYJ-43</strain>
    </source>
</reference>
<feature type="domain" description="DUF8054" evidence="4">
    <location>
        <begin position="133"/>
        <end position="233"/>
    </location>
</feature>
<dbReference type="EMBL" id="JBHTAR010000011">
    <property type="protein sequence ID" value="MFC7200607.1"/>
    <property type="molecule type" value="Genomic_DNA"/>
</dbReference>
<feature type="compositionally biased region" description="Polar residues" evidence="1">
    <location>
        <begin position="89"/>
        <end position="102"/>
    </location>
</feature>
<evidence type="ECO:0000259" key="4">
    <source>
        <dbReference type="Pfam" id="PF26238"/>
    </source>
</evidence>
<name>A0ABD5Z5X4_9EURY</name>
<keyword evidence="6" id="KW-1185">Reference proteome</keyword>
<evidence type="ECO:0000313" key="5">
    <source>
        <dbReference type="EMBL" id="MFC7200607.1"/>
    </source>
</evidence>
<protein>
    <submittedName>
        <fullName evidence="5">Uncharacterized protein</fullName>
    </submittedName>
</protein>
<feature type="domain" description="DUF8054" evidence="3">
    <location>
        <begin position="6"/>
        <end position="76"/>
    </location>
</feature>
<feature type="transmembrane region" description="Helical" evidence="2">
    <location>
        <begin position="20"/>
        <end position="38"/>
    </location>
</feature>
<proteinExistence type="predicted"/>
<dbReference type="RefSeq" id="WP_279527384.1">
    <property type="nucleotide sequence ID" value="NZ_CP122312.1"/>
</dbReference>
<comment type="caution">
    <text evidence="5">The sequence shown here is derived from an EMBL/GenBank/DDBJ whole genome shotgun (WGS) entry which is preliminary data.</text>
</comment>
<evidence type="ECO:0000259" key="3">
    <source>
        <dbReference type="Pfam" id="PF26236"/>
    </source>
</evidence>
<dbReference type="Pfam" id="PF26238">
    <property type="entry name" value="DUF8054_M"/>
    <property type="match status" value="1"/>
</dbReference>
<dbReference type="Proteomes" id="UP001596447">
    <property type="component" value="Unassembled WGS sequence"/>
</dbReference>
<evidence type="ECO:0000256" key="1">
    <source>
        <dbReference type="SAM" id="MobiDB-lite"/>
    </source>
</evidence>
<keyword evidence="2" id="KW-0812">Transmembrane</keyword>
<dbReference type="InterPro" id="IPR058775">
    <property type="entry name" value="DUF8054_M"/>
</dbReference>
<dbReference type="AlphaFoldDB" id="A0ABD5Z5X4"/>
<evidence type="ECO:0000313" key="6">
    <source>
        <dbReference type="Proteomes" id="UP001596447"/>
    </source>
</evidence>
<evidence type="ECO:0000256" key="2">
    <source>
        <dbReference type="SAM" id="Phobius"/>
    </source>
</evidence>
<dbReference type="InterPro" id="IPR058674">
    <property type="entry name" value="DUF8054_N"/>
</dbReference>
<keyword evidence="2" id="KW-1133">Transmembrane helix</keyword>
<accession>A0ABD5Z5X4</accession>
<sequence length="294" mass="30853">MGLTLVDALRRPEHTGENRCWPCTVVNVAILGAVTVLFAVLSPILAVATAAVGLFLVGVRGYFVPGTPRYAPALVARIPGGNALFHGTADQQSGSLRTGQRTDGSAESDDGDGGDDSDDGDELDVPEGDALLDRLVDAGVLTADDETVAPTDAFEARRREEMAPLRDADTEELADLALEFSPATESHAVRQDGQEWVALSSGATNALEETWLTRPITIAEIAGARAAADFVDDDETALAAAQTCRMFLETCPDCGTDLERGTDASCCGGARSPDGPPSETLFCPSCEAQVYTFD</sequence>
<dbReference type="Pfam" id="PF26236">
    <property type="entry name" value="DUF8054_N"/>
    <property type="match status" value="1"/>
</dbReference>
<feature type="region of interest" description="Disordered" evidence="1">
    <location>
        <begin position="86"/>
        <end position="126"/>
    </location>
</feature>
<organism evidence="5 6">
    <name type="scientific">Halospeciosus flavus</name>
    <dbReference type="NCBI Taxonomy" id="3032283"/>
    <lineage>
        <taxon>Archaea</taxon>
        <taxon>Methanobacteriati</taxon>
        <taxon>Methanobacteriota</taxon>
        <taxon>Stenosarchaea group</taxon>
        <taxon>Halobacteria</taxon>
        <taxon>Halobacteriales</taxon>
        <taxon>Halobacteriaceae</taxon>
        <taxon>Halospeciosus</taxon>
    </lineage>
</organism>
<feature type="compositionally biased region" description="Acidic residues" evidence="1">
    <location>
        <begin position="106"/>
        <end position="126"/>
    </location>
</feature>